<dbReference type="PANTHER" id="PTHR32027">
    <property type="entry name" value="CYTOSINE DEAMINASE"/>
    <property type="match status" value="1"/>
</dbReference>
<feature type="domain" description="Amidohydrolase 3" evidence="2">
    <location>
        <begin position="175"/>
        <end position="479"/>
    </location>
</feature>
<dbReference type="SUPFAM" id="SSF51556">
    <property type="entry name" value="Metallo-dependent hydrolases"/>
    <property type="match status" value="1"/>
</dbReference>
<evidence type="ECO:0000313" key="4">
    <source>
        <dbReference type="Proteomes" id="UP000324285"/>
    </source>
</evidence>
<feature type="compositionally biased region" description="Polar residues" evidence="1">
    <location>
        <begin position="52"/>
        <end position="61"/>
    </location>
</feature>
<feature type="region of interest" description="Disordered" evidence="1">
    <location>
        <begin position="52"/>
        <end position="72"/>
    </location>
</feature>
<organism evidence="3 4">
    <name type="scientific">Halomonas binhaiensis</name>
    <dbReference type="NCBI Taxonomy" id="2562282"/>
    <lineage>
        <taxon>Bacteria</taxon>
        <taxon>Pseudomonadati</taxon>
        <taxon>Pseudomonadota</taxon>
        <taxon>Gammaproteobacteria</taxon>
        <taxon>Oceanospirillales</taxon>
        <taxon>Halomonadaceae</taxon>
        <taxon>Halomonas</taxon>
    </lineage>
</organism>
<protein>
    <submittedName>
        <fullName evidence="3">Amidohydrolase family protein</fullName>
    </submittedName>
</protein>
<dbReference type="InterPro" id="IPR006311">
    <property type="entry name" value="TAT_signal"/>
</dbReference>
<proteinExistence type="predicted"/>
<feature type="region of interest" description="Disordered" evidence="1">
    <location>
        <begin position="1"/>
        <end position="30"/>
    </location>
</feature>
<evidence type="ECO:0000313" key="3">
    <source>
        <dbReference type="EMBL" id="QEM83940.2"/>
    </source>
</evidence>
<dbReference type="RefSeq" id="WP_205423461.1">
    <property type="nucleotide sequence ID" value="NZ_CP038437.2"/>
</dbReference>
<evidence type="ECO:0000256" key="1">
    <source>
        <dbReference type="SAM" id="MobiDB-lite"/>
    </source>
</evidence>
<evidence type="ECO:0000259" key="2">
    <source>
        <dbReference type="Pfam" id="PF07969"/>
    </source>
</evidence>
<dbReference type="PROSITE" id="PS51318">
    <property type="entry name" value="TAT"/>
    <property type="match status" value="1"/>
</dbReference>
<dbReference type="InterPro" id="IPR052349">
    <property type="entry name" value="Metallo-hydrolase_Enzymes"/>
</dbReference>
<dbReference type="CDD" id="cd01293">
    <property type="entry name" value="Bact_CD"/>
    <property type="match status" value="1"/>
</dbReference>
<accession>A0A856QV42</accession>
<sequence>MPETMTRQEGARVSEMSEGNERSGRGKVSRRDFLNATGKLTAACALVGAGSGSVQADNFSGQPREGSDGRQKVITDRHYYLGDVRLEEGFEYDGDTVVGTRTALYTLELKDGKIASILPAGASLDASLPRYSAQGRLALPATRDMHIHLDKTFYGGPWRAPRSRQGKNIADMIALEQQLLPELLPTSQQRAEALIALLQAHGSTQARSHCNIDPVSGLKSLEHLQKALDNHRDGFSCEIVAFPQHGLLRSNVDGLMREAMQMGVQYVGGLDPTNVDGSMEASLDAMFQIAIDHDAKVDIHLHETDPSGAAAIRYMTDMVEATPELRGKLTISHAFALGTLDAGAVDELATRFAQQQISIASTVPIGELVMPLPALYAKGVNVMTGTDSVIDHWSPFGTGDIMTKANLFAQLYGDIDEFALSRSMAIATGGMLPLDEHGQRQWPAVGSDARFVLTDASCSAEQVARVSPRLATFHDGRLVAGGVWKA</sequence>
<gene>
    <name evidence="3" type="ORF">E4T21_05630</name>
</gene>
<feature type="compositionally biased region" description="Basic and acidic residues" evidence="1">
    <location>
        <begin position="19"/>
        <end position="30"/>
    </location>
</feature>
<dbReference type="Gene3D" id="3.20.20.140">
    <property type="entry name" value="Metal-dependent hydrolases"/>
    <property type="match status" value="1"/>
</dbReference>
<dbReference type="InterPro" id="IPR013108">
    <property type="entry name" value="Amidohydro_3"/>
</dbReference>
<dbReference type="NCBIfam" id="NF005312">
    <property type="entry name" value="PRK06846.1"/>
    <property type="match status" value="1"/>
</dbReference>
<dbReference type="Proteomes" id="UP000324285">
    <property type="component" value="Chromosome"/>
</dbReference>
<name>A0A856QV42_9GAMM</name>
<dbReference type="InterPro" id="IPR032466">
    <property type="entry name" value="Metal_Hydrolase"/>
</dbReference>
<keyword evidence="4" id="KW-1185">Reference proteome</keyword>
<dbReference type="KEGG" id="hbh:E4T21_05630"/>
<dbReference type="Pfam" id="PF07969">
    <property type="entry name" value="Amidohydro_3"/>
    <property type="match status" value="1"/>
</dbReference>
<dbReference type="InterPro" id="IPR011059">
    <property type="entry name" value="Metal-dep_hydrolase_composite"/>
</dbReference>
<dbReference type="PANTHER" id="PTHR32027:SF9">
    <property type="entry name" value="BLL3847 PROTEIN"/>
    <property type="match status" value="1"/>
</dbReference>
<dbReference type="Gene3D" id="2.30.40.10">
    <property type="entry name" value="Urease, subunit C, domain 1"/>
    <property type="match status" value="1"/>
</dbReference>
<dbReference type="AlphaFoldDB" id="A0A856QV42"/>
<dbReference type="EMBL" id="CP038437">
    <property type="protein sequence ID" value="QEM83940.2"/>
    <property type="molecule type" value="Genomic_DNA"/>
</dbReference>
<dbReference type="GO" id="GO:0016814">
    <property type="term" value="F:hydrolase activity, acting on carbon-nitrogen (but not peptide) bonds, in cyclic amidines"/>
    <property type="evidence" value="ECO:0007669"/>
    <property type="project" value="TreeGrafter"/>
</dbReference>
<reference evidence="3" key="1">
    <citation type="submission" date="2021-02" db="EMBL/GenBank/DDBJ databases">
        <title>Strain Y2R2, a novel species of the genus Halomonas.</title>
        <authorList>
            <person name="Huang H."/>
        </authorList>
    </citation>
    <scope>NUCLEOTIDE SEQUENCE</scope>
    <source>
        <strain evidence="3">Y2R2</strain>
    </source>
</reference>